<sequence>MKKSNWSIITGAAFLMATSAIGPGFLTQTAVFTSQLGASFGFVILVSVLLDAIAQLNVWRIVVISGKPAQEIANQLLPGLGYVLSALVFVGGMAFNIGNLAGAGLGLNVLAGCSIERGAAISAAIAIGIFLIKEAGKMMDHFARVLGILMILLTLYIAWISHPPVAETLARSVAPSTFSFTALLTIVGGTVGGYITFAGAHRLLDAGMGGRQSLRDVNRGAVSAIGLASLMRILLFLAALGVISSGKVLDPANPPASVFRLASGELGYKFFGLVMWSAAITSVVGAAYTSVSFVKSFHQAIGKNSRSIIIGFITVSCLLFLSIGQPVKTLLVVGALNGLILPVALATMLLAAYRSRLVGNYKQPLWLSIAGVLVVAIMAWMSYGVLIQLAGK</sequence>
<comment type="caution">
    <text evidence="6">The sequence shown here is derived from an EMBL/GenBank/DDBJ whole genome shotgun (WGS) entry which is preliminary data.</text>
</comment>
<proteinExistence type="predicted"/>
<accession>A0A7K1Y2K4</accession>
<evidence type="ECO:0008006" key="8">
    <source>
        <dbReference type="Google" id="ProtNLM"/>
    </source>
</evidence>
<evidence type="ECO:0000256" key="4">
    <source>
        <dbReference type="ARBA" id="ARBA00023136"/>
    </source>
</evidence>
<feature type="transmembrane region" description="Helical" evidence="5">
    <location>
        <begin position="306"/>
        <end position="324"/>
    </location>
</feature>
<feature type="transmembrane region" description="Helical" evidence="5">
    <location>
        <begin position="142"/>
        <end position="160"/>
    </location>
</feature>
<dbReference type="Proteomes" id="UP000451233">
    <property type="component" value="Unassembled WGS sequence"/>
</dbReference>
<feature type="transmembrane region" description="Helical" evidence="5">
    <location>
        <begin position="180"/>
        <end position="200"/>
    </location>
</feature>
<keyword evidence="7" id="KW-1185">Reference proteome</keyword>
<name>A0A7K1Y2K4_9SPHI</name>
<feature type="transmembrane region" description="Helical" evidence="5">
    <location>
        <begin position="36"/>
        <end position="58"/>
    </location>
</feature>
<reference evidence="6 7" key="1">
    <citation type="submission" date="2019-11" db="EMBL/GenBank/DDBJ databases">
        <title>Pedobacter sp. HMF7056 Genome sequencing and assembly.</title>
        <authorList>
            <person name="Kang H."/>
            <person name="Kim H."/>
            <person name="Joh K."/>
        </authorList>
    </citation>
    <scope>NUCLEOTIDE SEQUENCE [LARGE SCALE GENOMIC DNA]</scope>
    <source>
        <strain evidence="6 7">HMF7056</strain>
    </source>
</reference>
<feature type="transmembrane region" description="Helical" evidence="5">
    <location>
        <begin position="79"/>
        <end position="97"/>
    </location>
</feature>
<dbReference type="RefSeq" id="WP_160908296.1">
    <property type="nucleotide sequence ID" value="NZ_WVHS01000004.1"/>
</dbReference>
<comment type="subcellular location">
    <subcellularLocation>
        <location evidence="1">Membrane</location>
        <topology evidence="1">Multi-pass membrane protein</topology>
    </subcellularLocation>
</comment>
<feature type="transmembrane region" description="Helical" evidence="5">
    <location>
        <begin position="270"/>
        <end position="294"/>
    </location>
</feature>
<evidence type="ECO:0000256" key="1">
    <source>
        <dbReference type="ARBA" id="ARBA00004141"/>
    </source>
</evidence>
<feature type="transmembrane region" description="Helical" evidence="5">
    <location>
        <begin position="365"/>
        <end position="390"/>
    </location>
</feature>
<dbReference type="GO" id="GO:0016020">
    <property type="term" value="C:membrane"/>
    <property type="evidence" value="ECO:0007669"/>
    <property type="project" value="UniProtKB-SubCell"/>
</dbReference>
<keyword evidence="2 5" id="KW-0812">Transmembrane</keyword>
<evidence type="ECO:0000256" key="2">
    <source>
        <dbReference type="ARBA" id="ARBA00022692"/>
    </source>
</evidence>
<organism evidence="6 7">
    <name type="scientific">Hufsiella ginkgonis</name>
    <dbReference type="NCBI Taxonomy" id="2695274"/>
    <lineage>
        <taxon>Bacteria</taxon>
        <taxon>Pseudomonadati</taxon>
        <taxon>Bacteroidota</taxon>
        <taxon>Sphingobacteriia</taxon>
        <taxon>Sphingobacteriales</taxon>
        <taxon>Sphingobacteriaceae</taxon>
        <taxon>Hufsiella</taxon>
    </lineage>
</organism>
<feature type="transmembrane region" description="Helical" evidence="5">
    <location>
        <begin position="221"/>
        <end position="243"/>
    </location>
</feature>
<feature type="transmembrane region" description="Helical" evidence="5">
    <location>
        <begin position="109"/>
        <end position="130"/>
    </location>
</feature>
<evidence type="ECO:0000256" key="3">
    <source>
        <dbReference type="ARBA" id="ARBA00022989"/>
    </source>
</evidence>
<keyword evidence="4 5" id="KW-0472">Membrane</keyword>
<keyword evidence="3 5" id="KW-1133">Transmembrane helix</keyword>
<dbReference type="GO" id="GO:0046873">
    <property type="term" value="F:metal ion transmembrane transporter activity"/>
    <property type="evidence" value="ECO:0007669"/>
    <property type="project" value="InterPro"/>
</dbReference>
<dbReference type="AlphaFoldDB" id="A0A7K1Y2K4"/>
<protein>
    <recommendedName>
        <fullName evidence="8">Divalent metal cation transporter</fullName>
    </recommendedName>
</protein>
<evidence type="ECO:0000313" key="6">
    <source>
        <dbReference type="EMBL" id="MXV17308.1"/>
    </source>
</evidence>
<dbReference type="Pfam" id="PF01566">
    <property type="entry name" value="Nramp"/>
    <property type="match status" value="1"/>
</dbReference>
<dbReference type="EMBL" id="WVHS01000004">
    <property type="protein sequence ID" value="MXV17308.1"/>
    <property type="molecule type" value="Genomic_DNA"/>
</dbReference>
<gene>
    <name evidence="6" type="ORF">GS398_18570</name>
</gene>
<evidence type="ECO:0000313" key="7">
    <source>
        <dbReference type="Proteomes" id="UP000451233"/>
    </source>
</evidence>
<dbReference type="InterPro" id="IPR001046">
    <property type="entry name" value="NRAMP_fam"/>
</dbReference>
<feature type="transmembrane region" description="Helical" evidence="5">
    <location>
        <begin position="330"/>
        <end position="353"/>
    </location>
</feature>
<evidence type="ECO:0000256" key="5">
    <source>
        <dbReference type="SAM" id="Phobius"/>
    </source>
</evidence>